<accession>A0ABV3NAY4</accession>
<comment type="caution">
    <text evidence="1">The sequence shown here is derived from an EMBL/GenBank/DDBJ whole genome shotgun (WGS) entry which is preliminary data.</text>
</comment>
<reference evidence="1 2" key="1">
    <citation type="submission" date="2024-01" db="EMBL/GenBank/DDBJ databases">
        <title>Genomic analysis and antimicrobial resistance profiles of Trueperella pyogenes isolated from domestic and wild animals.</title>
        <authorList>
            <person name="Magossi G."/>
            <person name="Gzyl K.E."/>
            <person name="Holman D.B."/>
            <person name="Amat S."/>
        </authorList>
    </citation>
    <scope>NUCLEOTIDE SEQUENCE [LARGE SCALE GENOMIC DNA]</scope>
    <source>
        <strain evidence="1 2">1494</strain>
    </source>
</reference>
<dbReference type="EMBL" id="JBAGNM010000003">
    <property type="protein sequence ID" value="MEW6954360.1"/>
    <property type="molecule type" value="Genomic_DNA"/>
</dbReference>
<keyword evidence="2" id="KW-1185">Reference proteome</keyword>
<proteinExistence type="predicted"/>
<gene>
    <name evidence="1" type="ORF">V3M73_04910</name>
</gene>
<name>A0ABV3NAY4_9ACTO</name>
<evidence type="ECO:0000313" key="1">
    <source>
        <dbReference type="EMBL" id="MEW6954360.1"/>
    </source>
</evidence>
<dbReference type="Proteomes" id="UP001555100">
    <property type="component" value="Unassembled WGS sequence"/>
</dbReference>
<evidence type="ECO:0000313" key="2">
    <source>
        <dbReference type="Proteomes" id="UP001555100"/>
    </source>
</evidence>
<protein>
    <submittedName>
        <fullName evidence="1">Uncharacterized protein</fullName>
    </submittedName>
</protein>
<organism evidence="1 2">
    <name type="scientific">Trueperella pyogenes</name>
    <dbReference type="NCBI Taxonomy" id="1661"/>
    <lineage>
        <taxon>Bacteria</taxon>
        <taxon>Bacillati</taxon>
        <taxon>Actinomycetota</taxon>
        <taxon>Actinomycetes</taxon>
        <taxon>Actinomycetales</taxon>
        <taxon>Actinomycetaceae</taxon>
        <taxon>Trueperella</taxon>
    </lineage>
</organism>
<sequence length="45" mass="4885">MSTGQAGVPEAGVKLRQPDLDDATVASFIHRGDKQRPQEFAIFAK</sequence>
<dbReference type="RefSeq" id="WP_158506117.1">
    <property type="nucleotide sequence ID" value="NZ_CP007519.1"/>
</dbReference>